<dbReference type="AlphaFoldDB" id="A0AAE0SDD5"/>
<proteinExistence type="predicted"/>
<dbReference type="Proteomes" id="UP001195483">
    <property type="component" value="Unassembled WGS sequence"/>
</dbReference>
<evidence type="ECO:0000313" key="2">
    <source>
        <dbReference type="Proteomes" id="UP001195483"/>
    </source>
</evidence>
<dbReference type="EMBL" id="JAEAOA010001266">
    <property type="protein sequence ID" value="KAK3589433.1"/>
    <property type="molecule type" value="Genomic_DNA"/>
</dbReference>
<reference evidence="1" key="2">
    <citation type="journal article" date="2021" name="Genome Biol. Evol.">
        <title>Developing a high-quality reference genome for a parasitic bivalve with doubly uniparental inheritance (Bivalvia: Unionida).</title>
        <authorList>
            <person name="Smith C.H."/>
        </authorList>
    </citation>
    <scope>NUCLEOTIDE SEQUENCE</scope>
    <source>
        <strain evidence="1">CHS0354</strain>
        <tissue evidence="1">Mantle</tissue>
    </source>
</reference>
<name>A0AAE0SDD5_9BIVA</name>
<accession>A0AAE0SDD5</accession>
<reference evidence="1" key="1">
    <citation type="journal article" date="2021" name="Genome Biol. Evol.">
        <title>A High-Quality Reference Genome for a Parasitic Bivalve with Doubly Uniparental Inheritance (Bivalvia: Unionida).</title>
        <authorList>
            <person name="Smith C.H."/>
        </authorList>
    </citation>
    <scope>NUCLEOTIDE SEQUENCE</scope>
    <source>
        <strain evidence="1">CHS0354</strain>
    </source>
</reference>
<evidence type="ECO:0000313" key="1">
    <source>
        <dbReference type="EMBL" id="KAK3589433.1"/>
    </source>
</evidence>
<organism evidence="1 2">
    <name type="scientific">Potamilus streckersoni</name>
    <dbReference type="NCBI Taxonomy" id="2493646"/>
    <lineage>
        <taxon>Eukaryota</taxon>
        <taxon>Metazoa</taxon>
        <taxon>Spiralia</taxon>
        <taxon>Lophotrochozoa</taxon>
        <taxon>Mollusca</taxon>
        <taxon>Bivalvia</taxon>
        <taxon>Autobranchia</taxon>
        <taxon>Heteroconchia</taxon>
        <taxon>Palaeoheterodonta</taxon>
        <taxon>Unionida</taxon>
        <taxon>Unionoidea</taxon>
        <taxon>Unionidae</taxon>
        <taxon>Ambleminae</taxon>
        <taxon>Lampsilini</taxon>
        <taxon>Potamilus</taxon>
    </lineage>
</organism>
<keyword evidence="2" id="KW-1185">Reference proteome</keyword>
<comment type="caution">
    <text evidence="1">The sequence shown here is derived from an EMBL/GenBank/DDBJ whole genome shotgun (WGS) entry which is preliminary data.</text>
</comment>
<protein>
    <submittedName>
        <fullName evidence="1">Uncharacterized protein</fullName>
    </submittedName>
</protein>
<reference evidence="1" key="3">
    <citation type="submission" date="2023-05" db="EMBL/GenBank/DDBJ databases">
        <authorList>
            <person name="Smith C.H."/>
        </authorList>
    </citation>
    <scope>NUCLEOTIDE SEQUENCE</scope>
    <source>
        <strain evidence="1">CHS0354</strain>
        <tissue evidence="1">Mantle</tissue>
    </source>
</reference>
<sequence>MCCLPLVAGIREYETAIIRHIQLGLQRVLFMDWYTNANQLDRLVHTLIINGLSHSTDDFMVTCLPSGEHLRLETWLFRGQQPLEVDSKGYSDRLVTELKSQEKQSSYAKT</sequence>
<gene>
    <name evidence="1" type="ORF">CHS0354_020762</name>
</gene>